<keyword evidence="2" id="KW-1185">Reference proteome</keyword>
<dbReference type="EMBL" id="JAAIUW010000011">
    <property type="protein sequence ID" value="KAF7808398.1"/>
    <property type="molecule type" value="Genomic_DNA"/>
</dbReference>
<evidence type="ECO:0000313" key="2">
    <source>
        <dbReference type="Proteomes" id="UP000634136"/>
    </source>
</evidence>
<dbReference type="Proteomes" id="UP000634136">
    <property type="component" value="Unassembled WGS sequence"/>
</dbReference>
<comment type="caution">
    <text evidence="1">The sequence shown here is derived from an EMBL/GenBank/DDBJ whole genome shotgun (WGS) entry which is preliminary data.</text>
</comment>
<dbReference type="AlphaFoldDB" id="A0A834W4M8"/>
<gene>
    <name evidence="1" type="ORF">G2W53_035141</name>
</gene>
<evidence type="ECO:0000313" key="1">
    <source>
        <dbReference type="EMBL" id="KAF7808398.1"/>
    </source>
</evidence>
<proteinExistence type="predicted"/>
<reference evidence="1" key="1">
    <citation type="submission" date="2020-09" db="EMBL/GenBank/DDBJ databases">
        <title>Genome-Enabled Discovery of Anthraquinone Biosynthesis in Senna tora.</title>
        <authorList>
            <person name="Kang S.-H."/>
            <person name="Pandey R.P."/>
            <person name="Lee C.-M."/>
            <person name="Sim J.-S."/>
            <person name="Jeong J.-T."/>
            <person name="Choi B.-S."/>
            <person name="Jung M."/>
            <person name="Ginzburg D."/>
            <person name="Zhao K."/>
            <person name="Won S.Y."/>
            <person name="Oh T.-J."/>
            <person name="Yu Y."/>
            <person name="Kim N.-H."/>
            <person name="Lee O.R."/>
            <person name="Lee T.-H."/>
            <person name="Bashyal P."/>
            <person name="Kim T.-S."/>
            <person name="Lee W.-H."/>
            <person name="Kawkins C."/>
            <person name="Kim C.-K."/>
            <person name="Kim J.S."/>
            <person name="Ahn B.O."/>
            <person name="Rhee S.Y."/>
            <person name="Sohng J.K."/>
        </authorList>
    </citation>
    <scope>NUCLEOTIDE SEQUENCE</scope>
    <source>
        <tissue evidence="1">Leaf</tissue>
    </source>
</reference>
<organism evidence="1 2">
    <name type="scientific">Senna tora</name>
    <dbReference type="NCBI Taxonomy" id="362788"/>
    <lineage>
        <taxon>Eukaryota</taxon>
        <taxon>Viridiplantae</taxon>
        <taxon>Streptophyta</taxon>
        <taxon>Embryophyta</taxon>
        <taxon>Tracheophyta</taxon>
        <taxon>Spermatophyta</taxon>
        <taxon>Magnoliopsida</taxon>
        <taxon>eudicotyledons</taxon>
        <taxon>Gunneridae</taxon>
        <taxon>Pentapetalae</taxon>
        <taxon>rosids</taxon>
        <taxon>fabids</taxon>
        <taxon>Fabales</taxon>
        <taxon>Fabaceae</taxon>
        <taxon>Caesalpinioideae</taxon>
        <taxon>Cassia clade</taxon>
        <taxon>Senna</taxon>
    </lineage>
</organism>
<accession>A0A834W4M8</accession>
<sequence>MDTGRFAGAGTFAATESLFAEA</sequence>
<protein>
    <submittedName>
        <fullName evidence="1">Uncharacterized protein</fullName>
    </submittedName>
</protein>
<name>A0A834W4M8_9FABA</name>